<feature type="repeat" description="PPR" evidence="3">
    <location>
        <begin position="565"/>
        <end position="599"/>
    </location>
</feature>
<comment type="caution">
    <text evidence="4">The sequence shown here is derived from an EMBL/GenBank/DDBJ whole genome shotgun (WGS) entry which is preliminary data.</text>
</comment>
<evidence type="ECO:0000256" key="1">
    <source>
        <dbReference type="ARBA" id="ARBA00007626"/>
    </source>
</evidence>
<protein>
    <recommendedName>
        <fullName evidence="6">Pentatricopeptide repeat-containing protein</fullName>
    </recommendedName>
</protein>
<dbReference type="AlphaFoldDB" id="A0A8J5I0C0"/>
<dbReference type="PANTHER" id="PTHR46598:SF3">
    <property type="entry name" value="OS07G0495300 PROTEIN"/>
    <property type="match status" value="1"/>
</dbReference>
<dbReference type="Gene3D" id="1.25.40.10">
    <property type="entry name" value="Tetratricopeptide repeat domain"/>
    <property type="match status" value="2"/>
</dbReference>
<dbReference type="Pfam" id="PF01535">
    <property type="entry name" value="PPR"/>
    <property type="match status" value="1"/>
</dbReference>
<dbReference type="Pfam" id="PF13041">
    <property type="entry name" value="PPR_2"/>
    <property type="match status" value="1"/>
</dbReference>
<evidence type="ECO:0000256" key="2">
    <source>
        <dbReference type="ARBA" id="ARBA00022737"/>
    </source>
</evidence>
<evidence type="ECO:0000313" key="5">
    <source>
        <dbReference type="Proteomes" id="UP000734854"/>
    </source>
</evidence>
<evidence type="ECO:0000256" key="3">
    <source>
        <dbReference type="PROSITE-ProRule" id="PRU00708"/>
    </source>
</evidence>
<dbReference type="EMBL" id="JACMSC010000004">
    <property type="protein sequence ID" value="KAG6525498.1"/>
    <property type="molecule type" value="Genomic_DNA"/>
</dbReference>
<dbReference type="InterPro" id="IPR011990">
    <property type="entry name" value="TPR-like_helical_dom_sf"/>
</dbReference>
<keyword evidence="5" id="KW-1185">Reference proteome</keyword>
<dbReference type="NCBIfam" id="TIGR00756">
    <property type="entry name" value="PPR"/>
    <property type="match status" value="1"/>
</dbReference>
<reference evidence="4 5" key="1">
    <citation type="submission" date="2020-08" db="EMBL/GenBank/DDBJ databases">
        <title>Plant Genome Project.</title>
        <authorList>
            <person name="Zhang R.-G."/>
        </authorList>
    </citation>
    <scope>NUCLEOTIDE SEQUENCE [LARGE SCALE GENOMIC DNA]</scope>
    <source>
        <tissue evidence="4">Rhizome</tissue>
    </source>
</reference>
<comment type="similarity">
    <text evidence="1">Belongs to the PPR family. P subfamily.</text>
</comment>
<proteinExistence type="inferred from homology"/>
<feature type="repeat" description="PPR" evidence="3">
    <location>
        <begin position="483"/>
        <end position="517"/>
    </location>
</feature>
<name>A0A8J5I0C0_ZINOF</name>
<dbReference type="PROSITE" id="PS51375">
    <property type="entry name" value="PPR"/>
    <property type="match status" value="2"/>
</dbReference>
<evidence type="ECO:0008006" key="6">
    <source>
        <dbReference type="Google" id="ProtNLM"/>
    </source>
</evidence>
<keyword evidence="2" id="KW-0677">Repeat</keyword>
<gene>
    <name evidence="4" type="ORF">ZIOFF_015454</name>
</gene>
<dbReference type="Proteomes" id="UP000734854">
    <property type="component" value="Unassembled WGS sequence"/>
</dbReference>
<organism evidence="4 5">
    <name type="scientific">Zingiber officinale</name>
    <name type="common">Ginger</name>
    <name type="synonym">Amomum zingiber</name>
    <dbReference type="NCBI Taxonomy" id="94328"/>
    <lineage>
        <taxon>Eukaryota</taxon>
        <taxon>Viridiplantae</taxon>
        <taxon>Streptophyta</taxon>
        <taxon>Embryophyta</taxon>
        <taxon>Tracheophyta</taxon>
        <taxon>Spermatophyta</taxon>
        <taxon>Magnoliopsida</taxon>
        <taxon>Liliopsida</taxon>
        <taxon>Zingiberales</taxon>
        <taxon>Zingiberaceae</taxon>
        <taxon>Zingiber</taxon>
    </lineage>
</organism>
<sequence>MTFQEGRNPCEPPQYDHEDFNYWKQLMECFLGSVDIDYMLILREPSQNSELNKKLIKLHETPMELEDQVKVKYGLESNPTEKPTELGVALKGEIVGAVSINDLTQGKFASGLTFVLQDGFCEKTGSGRPGGKFHPDRASPSGARWLDLPRGNMRSSLQSMTGILNSISACQILLGKATLSCSIPTILGISTMMNHQKVQLNFMLLLNPLHEFKEQAPAMTSNRALVCVSSRALFSTSRGAWLRLAKIEVELFELAEVSEARHKKSSDGLKVTEHLVKASPLLKVNTKLIYILWFLMITPTVKISKCWGGIFHFPCLLTVACFCGFLTNLLIDHLSYMFVNCSSIVLRRRCRTSADCHQSNASQGKCYFHIGSSNLGMGNRITVAPKNLEDGFLVAAQRHLGFIHFMDGKLVPTYKFLAKLTNVCVKVRKVDKLSNFLINMDKDIDPGGPNLCSDVLHACIMLGWLDTAHDILDDLELAKVSIEASSYLALLNAYSKKNMYKESRILVKQMKKSGLVFSISDEYKCALGYASFPISDIKASNSLEKSELVQSLELENKKYNLESELIYEFNSSILFFCRAKMMEDALKTLKRMREKNVQPTVLTFSYLVNGYSSLEMYREIIILWGDIRRQMECGALSANRDLFDCLLWNFLKGGYFARSMEIVDYMLKNNVYVDKWKYRMEFLKHHKNLYQSLKESSCRTDTQSRRLQHVKAFRKWAGIDQ</sequence>
<accession>A0A8J5I0C0</accession>
<evidence type="ECO:0000313" key="4">
    <source>
        <dbReference type="EMBL" id="KAG6525498.1"/>
    </source>
</evidence>
<dbReference type="PANTHER" id="PTHR46598">
    <property type="entry name" value="BNAC05G43320D PROTEIN"/>
    <property type="match status" value="1"/>
</dbReference>
<dbReference type="InterPro" id="IPR002885">
    <property type="entry name" value="PPR_rpt"/>
</dbReference>